<dbReference type="KEGG" id="cvr:CHLNCDRAFT_57437"/>
<feature type="compositionally biased region" description="Low complexity" evidence="1">
    <location>
        <begin position="246"/>
        <end position="257"/>
    </location>
</feature>
<dbReference type="InParanoid" id="E1ZAN6"/>
<sequence>MRQAYSPSVPSFELTIQRGGVTTSLPVPFTFASAVRMTRLQEFLKRERWTVVTPGPAGAMAGGGGSHSDRSAQAEELLFLRDCLGPLRARPGAVPEKTASKMLEVGVKGLHERTQRLFGQTWGDFLLGGWPAAPAPAPPAPAALLAAPPRRSSPTTLAPLPPLLPLPPTASEAATDEEESLVELLLGACGGVAARPPCDPASYDDMYDDIDSIFTTAAAGFQLDMAAAVELEAATPAAAPPPAPAPAASTATTAATTGEPAYTSPAAFLEELDAELLDPAFLLSPGPAPSYLDTESLLALDFPDAPAFFPPLF</sequence>
<name>E1ZAN6_CHLVA</name>
<dbReference type="RefSeq" id="XP_005849393.1">
    <property type="nucleotide sequence ID" value="XM_005849331.1"/>
</dbReference>
<accession>E1ZAN6</accession>
<dbReference type="EMBL" id="GL433840">
    <property type="protein sequence ID" value="EFN57291.1"/>
    <property type="molecule type" value="Genomic_DNA"/>
</dbReference>
<dbReference type="Proteomes" id="UP000008141">
    <property type="component" value="Unassembled WGS sequence"/>
</dbReference>
<protein>
    <submittedName>
        <fullName evidence="2">Expressed protein</fullName>
    </submittedName>
</protein>
<evidence type="ECO:0000256" key="1">
    <source>
        <dbReference type="SAM" id="MobiDB-lite"/>
    </source>
</evidence>
<proteinExistence type="predicted"/>
<evidence type="ECO:0000313" key="2">
    <source>
        <dbReference type="EMBL" id="EFN57291.1"/>
    </source>
</evidence>
<reference evidence="2 3" key="1">
    <citation type="journal article" date="2010" name="Plant Cell">
        <title>The Chlorella variabilis NC64A genome reveals adaptation to photosymbiosis, coevolution with viruses, and cryptic sex.</title>
        <authorList>
            <person name="Blanc G."/>
            <person name="Duncan G."/>
            <person name="Agarkova I."/>
            <person name="Borodovsky M."/>
            <person name="Gurnon J."/>
            <person name="Kuo A."/>
            <person name="Lindquist E."/>
            <person name="Lucas S."/>
            <person name="Pangilinan J."/>
            <person name="Polle J."/>
            <person name="Salamov A."/>
            <person name="Terry A."/>
            <person name="Yamada T."/>
            <person name="Dunigan D.D."/>
            <person name="Grigoriev I.V."/>
            <person name="Claverie J.M."/>
            <person name="Van Etten J.L."/>
        </authorList>
    </citation>
    <scope>NUCLEOTIDE SEQUENCE [LARGE SCALE GENOMIC DNA]</scope>
    <source>
        <strain evidence="2 3">NC64A</strain>
    </source>
</reference>
<feature type="region of interest" description="Disordered" evidence="1">
    <location>
        <begin position="237"/>
        <end position="257"/>
    </location>
</feature>
<evidence type="ECO:0000313" key="3">
    <source>
        <dbReference type="Proteomes" id="UP000008141"/>
    </source>
</evidence>
<gene>
    <name evidence="2" type="ORF">CHLNCDRAFT_57437</name>
</gene>
<dbReference type="AlphaFoldDB" id="E1ZAN6"/>
<keyword evidence="3" id="KW-1185">Reference proteome</keyword>
<dbReference type="GeneID" id="17356396"/>
<organism evidence="3">
    <name type="scientific">Chlorella variabilis</name>
    <name type="common">Green alga</name>
    <dbReference type="NCBI Taxonomy" id="554065"/>
    <lineage>
        <taxon>Eukaryota</taxon>
        <taxon>Viridiplantae</taxon>
        <taxon>Chlorophyta</taxon>
        <taxon>core chlorophytes</taxon>
        <taxon>Trebouxiophyceae</taxon>
        <taxon>Chlorellales</taxon>
        <taxon>Chlorellaceae</taxon>
        <taxon>Chlorella clade</taxon>
        <taxon>Chlorella</taxon>
    </lineage>
</organism>